<evidence type="ECO:0008006" key="4">
    <source>
        <dbReference type="Google" id="ProtNLM"/>
    </source>
</evidence>
<keyword evidence="1" id="KW-0732">Signal</keyword>
<dbReference type="Proteomes" id="UP001374584">
    <property type="component" value="Unassembled WGS sequence"/>
</dbReference>
<keyword evidence="3" id="KW-1185">Reference proteome</keyword>
<protein>
    <recommendedName>
        <fullName evidence="4">Secreted protein</fullName>
    </recommendedName>
</protein>
<dbReference type="EMBL" id="JAYMYR010000006">
    <property type="protein sequence ID" value="KAK7356535.1"/>
    <property type="molecule type" value="Genomic_DNA"/>
</dbReference>
<comment type="caution">
    <text evidence="2">The sequence shown here is derived from an EMBL/GenBank/DDBJ whole genome shotgun (WGS) entry which is preliminary data.</text>
</comment>
<organism evidence="2 3">
    <name type="scientific">Phaseolus coccineus</name>
    <name type="common">Scarlet runner bean</name>
    <name type="synonym">Phaseolus multiflorus</name>
    <dbReference type="NCBI Taxonomy" id="3886"/>
    <lineage>
        <taxon>Eukaryota</taxon>
        <taxon>Viridiplantae</taxon>
        <taxon>Streptophyta</taxon>
        <taxon>Embryophyta</taxon>
        <taxon>Tracheophyta</taxon>
        <taxon>Spermatophyta</taxon>
        <taxon>Magnoliopsida</taxon>
        <taxon>eudicotyledons</taxon>
        <taxon>Gunneridae</taxon>
        <taxon>Pentapetalae</taxon>
        <taxon>rosids</taxon>
        <taxon>fabids</taxon>
        <taxon>Fabales</taxon>
        <taxon>Fabaceae</taxon>
        <taxon>Papilionoideae</taxon>
        <taxon>50 kb inversion clade</taxon>
        <taxon>NPAAA clade</taxon>
        <taxon>indigoferoid/millettioid clade</taxon>
        <taxon>Phaseoleae</taxon>
        <taxon>Phaseolus</taxon>
    </lineage>
</organism>
<feature type="chain" id="PRO_5043020108" description="Secreted protein" evidence="1">
    <location>
        <begin position="16"/>
        <end position="117"/>
    </location>
</feature>
<proteinExistence type="predicted"/>
<evidence type="ECO:0000256" key="1">
    <source>
        <dbReference type="SAM" id="SignalP"/>
    </source>
</evidence>
<evidence type="ECO:0000313" key="3">
    <source>
        <dbReference type="Proteomes" id="UP001374584"/>
    </source>
</evidence>
<accession>A0AAN9MKI9</accession>
<gene>
    <name evidence="2" type="ORF">VNO80_15808</name>
</gene>
<feature type="signal peptide" evidence="1">
    <location>
        <begin position="1"/>
        <end position="15"/>
    </location>
</feature>
<sequence length="117" mass="12877">MVCAVFWFHVGLTCSIDILLNKLDLKHQSNRSIVNRYSKFFIAVIAHTLVGRSSPTVVIVDQDDPIVEVLIQGGLIIEFGQVDLLVEVVSQVGTIIGFNQVGSLVDMLLADLKLLRS</sequence>
<name>A0AAN9MKI9_PHACN</name>
<dbReference type="AlphaFoldDB" id="A0AAN9MKI9"/>
<evidence type="ECO:0000313" key="2">
    <source>
        <dbReference type="EMBL" id="KAK7356535.1"/>
    </source>
</evidence>
<reference evidence="2 3" key="1">
    <citation type="submission" date="2024-01" db="EMBL/GenBank/DDBJ databases">
        <title>The genomes of 5 underutilized Papilionoideae crops provide insights into root nodulation and disease resistanc.</title>
        <authorList>
            <person name="Jiang F."/>
        </authorList>
    </citation>
    <scope>NUCLEOTIDE SEQUENCE [LARGE SCALE GENOMIC DNA]</scope>
    <source>
        <strain evidence="2">JINMINGXINNONG_FW02</strain>
        <tissue evidence="2">Leaves</tissue>
    </source>
</reference>